<dbReference type="GO" id="GO:0015628">
    <property type="term" value="P:protein secretion by the type II secretion system"/>
    <property type="evidence" value="ECO:0007669"/>
    <property type="project" value="TreeGrafter"/>
</dbReference>
<feature type="transmembrane region" description="Helical" evidence="8">
    <location>
        <begin position="35"/>
        <end position="56"/>
    </location>
</feature>
<keyword evidence="7 8" id="KW-0472">Membrane</keyword>
<evidence type="ECO:0000256" key="8">
    <source>
        <dbReference type="SAM" id="Phobius"/>
    </source>
</evidence>
<keyword evidence="2" id="KW-1003">Cell membrane</keyword>
<sequence length="226" mass="24313">MTMHRPAFRVTVRPSLRRGFPLTGRAESRRTRQAGFTLIEVLVALALMALVSLMAWRGLASVSSARDRIEQQAEDTDAIVRTLGQMARDVELSYSGPGFDAPGKDAVALSSGLRLLRQSRGGQTLEVLRPDPDGNGLWQRVQWQVRPDGLWRASGPPAPRSPLPAAVNGALLLPGVHALSLRAWVPGVGWANANASFGAAPTGIEITLARGAASDPQRYTRILELP</sequence>
<evidence type="ECO:0000256" key="6">
    <source>
        <dbReference type="ARBA" id="ARBA00022989"/>
    </source>
</evidence>
<dbReference type="Proteomes" id="UP000494105">
    <property type="component" value="Unassembled WGS sequence"/>
</dbReference>
<dbReference type="GO" id="GO:0005886">
    <property type="term" value="C:plasma membrane"/>
    <property type="evidence" value="ECO:0007669"/>
    <property type="project" value="UniProtKB-SubCell"/>
</dbReference>
<dbReference type="Pfam" id="PF07963">
    <property type="entry name" value="N_methyl"/>
    <property type="match status" value="1"/>
</dbReference>
<evidence type="ECO:0000256" key="2">
    <source>
        <dbReference type="ARBA" id="ARBA00022475"/>
    </source>
</evidence>
<organism evidence="9 10">
    <name type="scientific">Achromobacter piechaudii</name>
    <dbReference type="NCBI Taxonomy" id="72556"/>
    <lineage>
        <taxon>Bacteria</taxon>
        <taxon>Pseudomonadati</taxon>
        <taxon>Pseudomonadota</taxon>
        <taxon>Betaproteobacteria</taxon>
        <taxon>Burkholderiales</taxon>
        <taxon>Alcaligenaceae</taxon>
        <taxon>Achromobacter</taxon>
    </lineage>
</organism>
<evidence type="ECO:0000256" key="5">
    <source>
        <dbReference type="ARBA" id="ARBA00022692"/>
    </source>
</evidence>
<protein>
    <recommendedName>
        <fullName evidence="11">Type II secretion system protein J</fullName>
    </recommendedName>
</protein>
<evidence type="ECO:0000256" key="1">
    <source>
        <dbReference type="ARBA" id="ARBA00004377"/>
    </source>
</evidence>
<keyword evidence="5 8" id="KW-0812">Transmembrane</keyword>
<evidence type="ECO:0000256" key="3">
    <source>
        <dbReference type="ARBA" id="ARBA00022481"/>
    </source>
</evidence>
<name>A0A6S7ERU0_9BURK</name>
<evidence type="ECO:0000256" key="7">
    <source>
        <dbReference type="ARBA" id="ARBA00023136"/>
    </source>
</evidence>
<evidence type="ECO:0000256" key="4">
    <source>
        <dbReference type="ARBA" id="ARBA00022519"/>
    </source>
</evidence>
<dbReference type="AlphaFoldDB" id="A0A6S7ERU0"/>
<accession>A0A6S7ERU0</accession>
<dbReference type="EMBL" id="CADILD010000004">
    <property type="protein sequence ID" value="CAB3920087.1"/>
    <property type="molecule type" value="Genomic_DNA"/>
</dbReference>
<dbReference type="InterPro" id="IPR051621">
    <property type="entry name" value="T2SS_protein_J"/>
</dbReference>
<keyword evidence="3" id="KW-0488">Methylation</keyword>
<gene>
    <name evidence="9" type="ORF">LMG1861_05338</name>
</gene>
<dbReference type="SUPFAM" id="SSF54523">
    <property type="entry name" value="Pili subunits"/>
    <property type="match status" value="1"/>
</dbReference>
<dbReference type="PANTHER" id="PTHR39583">
    <property type="entry name" value="TYPE II SECRETION SYSTEM PROTEIN J-RELATED"/>
    <property type="match status" value="1"/>
</dbReference>
<dbReference type="NCBIfam" id="TIGR02532">
    <property type="entry name" value="IV_pilin_GFxxxE"/>
    <property type="match status" value="1"/>
</dbReference>
<dbReference type="InterPro" id="IPR045584">
    <property type="entry name" value="Pilin-like"/>
</dbReference>
<dbReference type="InterPro" id="IPR012902">
    <property type="entry name" value="N_methyl_site"/>
</dbReference>
<evidence type="ECO:0000313" key="10">
    <source>
        <dbReference type="Proteomes" id="UP000494105"/>
    </source>
</evidence>
<evidence type="ECO:0000313" key="9">
    <source>
        <dbReference type="EMBL" id="CAB3920087.1"/>
    </source>
</evidence>
<keyword evidence="6 8" id="KW-1133">Transmembrane helix</keyword>
<evidence type="ECO:0008006" key="11">
    <source>
        <dbReference type="Google" id="ProtNLM"/>
    </source>
</evidence>
<dbReference type="PROSITE" id="PS00409">
    <property type="entry name" value="PROKAR_NTER_METHYL"/>
    <property type="match status" value="1"/>
</dbReference>
<comment type="subcellular location">
    <subcellularLocation>
        <location evidence="1">Cell inner membrane</location>
        <topology evidence="1">Single-pass membrane protein</topology>
    </subcellularLocation>
</comment>
<dbReference type="RefSeq" id="WP_244976789.1">
    <property type="nucleotide sequence ID" value="NZ_CADILD010000004.1"/>
</dbReference>
<reference evidence="9 10" key="1">
    <citation type="submission" date="2020-04" db="EMBL/GenBank/DDBJ databases">
        <authorList>
            <person name="De Canck E."/>
        </authorList>
    </citation>
    <scope>NUCLEOTIDE SEQUENCE [LARGE SCALE GENOMIC DNA]</scope>
    <source>
        <strain evidence="9 10">LMG 1861</strain>
    </source>
</reference>
<keyword evidence="4" id="KW-0997">Cell inner membrane</keyword>
<dbReference type="PANTHER" id="PTHR39583:SF2">
    <property type="entry name" value="TYPE II SECRETION SYSTEM PROTEIN J"/>
    <property type="match status" value="1"/>
</dbReference>
<proteinExistence type="predicted"/>